<keyword evidence="4 5" id="KW-0472">Membrane</keyword>
<dbReference type="InterPro" id="IPR005828">
    <property type="entry name" value="MFS_sugar_transport-like"/>
</dbReference>
<keyword evidence="2 5" id="KW-0812">Transmembrane</keyword>
<feature type="transmembrane region" description="Helical" evidence="5">
    <location>
        <begin position="154"/>
        <end position="173"/>
    </location>
</feature>
<sequence>GHTVQERDADPVHEDYMDSALERLNIRRWWIWIIFLLASSPCVFTAIHIMASVFIANLPNYWCHVPELVDAKWTDEQIRNISSPEGLSKSSCSVINWNYTLLATMDYEKASEYVSSQARPSESRCIKFMYDEDISFSTVSEWDLVCDNLTLKSYIQAAIAMGKFFGGVFFGFLADKYGRKRSFTAACLTYIISGPLAAFTTSYWFFLIARFFIGFAGSGCYGTAYIILTELSSMGRRAMFACIYNLSYPVGYVILAGIAYVFRDWRTLQLAISLPMVLLLLNCWFLPE</sequence>
<dbReference type="EMBL" id="GECU01035211">
    <property type="protein sequence ID" value="JAS72495.1"/>
    <property type="molecule type" value="Transcribed_RNA"/>
</dbReference>
<evidence type="ECO:0000256" key="2">
    <source>
        <dbReference type="ARBA" id="ARBA00022692"/>
    </source>
</evidence>
<evidence type="ECO:0000256" key="3">
    <source>
        <dbReference type="ARBA" id="ARBA00022989"/>
    </source>
</evidence>
<dbReference type="GO" id="GO:0022857">
    <property type="term" value="F:transmembrane transporter activity"/>
    <property type="evidence" value="ECO:0007669"/>
    <property type="project" value="InterPro"/>
</dbReference>
<name>A0A1B6HCT0_9HEMI</name>
<dbReference type="InterPro" id="IPR020846">
    <property type="entry name" value="MFS_dom"/>
</dbReference>
<keyword evidence="3 5" id="KW-1133">Transmembrane helix</keyword>
<accession>A0A1B6HCT0</accession>
<evidence type="ECO:0000256" key="1">
    <source>
        <dbReference type="ARBA" id="ARBA00004141"/>
    </source>
</evidence>
<dbReference type="PROSITE" id="PS50850">
    <property type="entry name" value="MFS"/>
    <property type="match status" value="1"/>
</dbReference>
<feature type="non-terminal residue" evidence="7">
    <location>
        <position position="288"/>
    </location>
</feature>
<reference evidence="7" key="1">
    <citation type="submission" date="2015-11" db="EMBL/GenBank/DDBJ databases">
        <title>De novo transcriptome assembly of four potential Pierce s Disease insect vectors from Arizona vineyards.</title>
        <authorList>
            <person name="Tassone E.E."/>
        </authorList>
    </citation>
    <scope>NUCLEOTIDE SEQUENCE</scope>
</reference>
<evidence type="ECO:0000313" key="7">
    <source>
        <dbReference type="EMBL" id="JAS72495.1"/>
    </source>
</evidence>
<feature type="transmembrane region" description="Helical" evidence="5">
    <location>
        <begin position="185"/>
        <end position="205"/>
    </location>
</feature>
<dbReference type="GO" id="GO:0016020">
    <property type="term" value="C:membrane"/>
    <property type="evidence" value="ECO:0007669"/>
    <property type="project" value="UniProtKB-SubCell"/>
</dbReference>
<dbReference type="Pfam" id="PF00083">
    <property type="entry name" value="Sugar_tr"/>
    <property type="match status" value="1"/>
</dbReference>
<evidence type="ECO:0000256" key="4">
    <source>
        <dbReference type="ARBA" id="ARBA00023136"/>
    </source>
</evidence>
<gene>
    <name evidence="7" type="ORF">g.4588</name>
</gene>
<dbReference type="Gene3D" id="1.20.1250.20">
    <property type="entry name" value="MFS general substrate transporter like domains"/>
    <property type="match status" value="1"/>
</dbReference>
<evidence type="ECO:0000259" key="6">
    <source>
        <dbReference type="PROSITE" id="PS50850"/>
    </source>
</evidence>
<protein>
    <recommendedName>
        <fullName evidence="6">Major facilitator superfamily (MFS) profile domain-containing protein</fullName>
    </recommendedName>
</protein>
<dbReference type="SUPFAM" id="SSF103473">
    <property type="entry name" value="MFS general substrate transporter"/>
    <property type="match status" value="1"/>
</dbReference>
<feature type="transmembrane region" description="Helical" evidence="5">
    <location>
        <begin position="211"/>
        <end position="228"/>
    </location>
</feature>
<evidence type="ECO:0000256" key="5">
    <source>
        <dbReference type="SAM" id="Phobius"/>
    </source>
</evidence>
<organism evidence="7">
    <name type="scientific">Homalodisca liturata</name>
    <dbReference type="NCBI Taxonomy" id="320908"/>
    <lineage>
        <taxon>Eukaryota</taxon>
        <taxon>Metazoa</taxon>
        <taxon>Ecdysozoa</taxon>
        <taxon>Arthropoda</taxon>
        <taxon>Hexapoda</taxon>
        <taxon>Insecta</taxon>
        <taxon>Pterygota</taxon>
        <taxon>Neoptera</taxon>
        <taxon>Paraneoptera</taxon>
        <taxon>Hemiptera</taxon>
        <taxon>Auchenorrhyncha</taxon>
        <taxon>Membracoidea</taxon>
        <taxon>Cicadellidae</taxon>
        <taxon>Cicadellinae</taxon>
        <taxon>Proconiini</taxon>
        <taxon>Homalodisca</taxon>
    </lineage>
</organism>
<dbReference type="PANTHER" id="PTHR24064">
    <property type="entry name" value="SOLUTE CARRIER FAMILY 22 MEMBER"/>
    <property type="match status" value="1"/>
</dbReference>
<dbReference type="InterPro" id="IPR036259">
    <property type="entry name" value="MFS_trans_sf"/>
</dbReference>
<comment type="subcellular location">
    <subcellularLocation>
        <location evidence="1">Membrane</location>
        <topology evidence="1">Multi-pass membrane protein</topology>
    </subcellularLocation>
</comment>
<feature type="transmembrane region" description="Helical" evidence="5">
    <location>
        <begin position="29"/>
        <end position="56"/>
    </location>
</feature>
<dbReference type="AlphaFoldDB" id="A0A1B6HCT0"/>
<feature type="transmembrane region" description="Helical" evidence="5">
    <location>
        <begin position="240"/>
        <end position="262"/>
    </location>
</feature>
<proteinExistence type="predicted"/>
<feature type="non-terminal residue" evidence="7">
    <location>
        <position position="1"/>
    </location>
</feature>
<feature type="domain" description="Major facilitator superfamily (MFS) profile" evidence="6">
    <location>
        <begin position="92"/>
        <end position="288"/>
    </location>
</feature>
<feature type="transmembrane region" description="Helical" evidence="5">
    <location>
        <begin position="268"/>
        <end position="286"/>
    </location>
</feature>